<gene>
    <name evidence="1" type="ORF">QFC21_007266</name>
</gene>
<evidence type="ECO:0000313" key="1">
    <source>
        <dbReference type="EMBL" id="KAJ9091310.1"/>
    </source>
</evidence>
<name>A0ACC2UWP3_9TREE</name>
<evidence type="ECO:0000313" key="2">
    <source>
        <dbReference type="Proteomes" id="UP001227268"/>
    </source>
</evidence>
<comment type="caution">
    <text evidence="1">The sequence shown here is derived from an EMBL/GenBank/DDBJ whole genome shotgun (WGS) entry which is preliminary data.</text>
</comment>
<protein>
    <submittedName>
        <fullName evidence="1">Uncharacterized protein</fullName>
    </submittedName>
</protein>
<proteinExistence type="predicted"/>
<sequence>MATGSHPPSQTSNQESRATITTPFPGQNTSINEQTLHRLLMEMHGQVQNFTSIVGEASTIRSGGDNTLAVVPATSRSDPIVYNYQSPSNSTVHHSIIQCEPPFRSMNASITSLPDAAAEHTASHTSLAGLHLILASPWLRKACHVFSDDTEVAQEQLKWLISQGYSRQVELYPSQTNDQLEESIRNAFGARATPGRLDLVKLRGSTMELNQDTWPIHSLANGFVSLAAYFRGCKHAFLFTNDWHDPSPYMEPLEEDIMRGWYAATKEANLKIHHHFNVDDDESMKDFLSGQKTRDDEVTVTQPPDGQTGTASPGPYEHDFDQDIHQAQASPVYESAAPTQFKATAESDDSGDDMDFGSTINSRLKPAPVPTTSKLPGASATLSGGSDDRKAAGYQSESEDADDIDQQAKFKLGQRIQKAILFSNQGYYHFKQAKMDLDALLRFTGTRTIKQHVTSARHDYRLSTIVATLVTSRNYRLTNDFALGQKYEGH</sequence>
<organism evidence="1 2">
    <name type="scientific">Naganishia friedmannii</name>
    <dbReference type="NCBI Taxonomy" id="89922"/>
    <lineage>
        <taxon>Eukaryota</taxon>
        <taxon>Fungi</taxon>
        <taxon>Dikarya</taxon>
        <taxon>Basidiomycota</taxon>
        <taxon>Agaricomycotina</taxon>
        <taxon>Tremellomycetes</taxon>
        <taxon>Filobasidiales</taxon>
        <taxon>Filobasidiaceae</taxon>
        <taxon>Naganishia</taxon>
    </lineage>
</organism>
<reference evidence="1" key="1">
    <citation type="submission" date="2023-04" db="EMBL/GenBank/DDBJ databases">
        <title>Draft Genome sequencing of Naganishia species isolated from polar environments using Oxford Nanopore Technology.</title>
        <authorList>
            <person name="Leo P."/>
            <person name="Venkateswaran K."/>
        </authorList>
    </citation>
    <scope>NUCLEOTIDE SEQUENCE</scope>
    <source>
        <strain evidence="1">MNA-CCFEE 5423</strain>
    </source>
</reference>
<dbReference type="EMBL" id="JASBWT010000056">
    <property type="protein sequence ID" value="KAJ9091310.1"/>
    <property type="molecule type" value="Genomic_DNA"/>
</dbReference>
<accession>A0ACC2UWP3</accession>
<dbReference type="Proteomes" id="UP001227268">
    <property type="component" value="Unassembled WGS sequence"/>
</dbReference>
<keyword evidence="2" id="KW-1185">Reference proteome</keyword>